<dbReference type="Pfam" id="PF13302">
    <property type="entry name" value="Acetyltransf_3"/>
    <property type="match status" value="1"/>
</dbReference>
<dbReference type="InterPro" id="IPR000182">
    <property type="entry name" value="GNAT_dom"/>
</dbReference>
<organism evidence="2 3">
    <name type="scientific">Rubripirellula amarantea</name>
    <dbReference type="NCBI Taxonomy" id="2527999"/>
    <lineage>
        <taxon>Bacteria</taxon>
        <taxon>Pseudomonadati</taxon>
        <taxon>Planctomycetota</taxon>
        <taxon>Planctomycetia</taxon>
        <taxon>Pirellulales</taxon>
        <taxon>Pirellulaceae</taxon>
        <taxon>Rubripirellula</taxon>
    </lineage>
</organism>
<dbReference type="AlphaFoldDB" id="A0A5C5WS38"/>
<evidence type="ECO:0000259" key="1">
    <source>
        <dbReference type="PROSITE" id="PS51186"/>
    </source>
</evidence>
<keyword evidence="3" id="KW-1185">Reference proteome</keyword>
<accession>A0A5C5WS38</accession>
<name>A0A5C5WS38_9BACT</name>
<gene>
    <name evidence="2" type="primary">speG_1</name>
    <name evidence="2" type="ORF">Pla22_13560</name>
</gene>
<dbReference type="EMBL" id="SJPI01000001">
    <property type="protein sequence ID" value="TWT53724.1"/>
    <property type="molecule type" value="Genomic_DNA"/>
</dbReference>
<protein>
    <submittedName>
        <fullName evidence="2">Spermidine N(1)-acetyltransferase</fullName>
        <ecNumber evidence="2">2.3.1.57</ecNumber>
    </submittedName>
</protein>
<dbReference type="SUPFAM" id="SSF55729">
    <property type="entry name" value="Acyl-CoA N-acyltransferases (Nat)"/>
    <property type="match status" value="1"/>
</dbReference>
<dbReference type="PANTHER" id="PTHR43415">
    <property type="entry name" value="SPERMIDINE N(1)-ACETYLTRANSFERASE"/>
    <property type="match status" value="1"/>
</dbReference>
<reference evidence="2 3" key="1">
    <citation type="submission" date="2019-02" db="EMBL/GenBank/DDBJ databases">
        <title>Deep-cultivation of Planctomycetes and their phenomic and genomic characterization uncovers novel biology.</title>
        <authorList>
            <person name="Wiegand S."/>
            <person name="Jogler M."/>
            <person name="Boedeker C."/>
            <person name="Pinto D."/>
            <person name="Vollmers J."/>
            <person name="Rivas-Marin E."/>
            <person name="Kohn T."/>
            <person name="Peeters S.H."/>
            <person name="Heuer A."/>
            <person name="Rast P."/>
            <person name="Oberbeckmann S."/>
            <person name="Bunk B."/>
            <person name="Jeske O."/>
            <person name="Meyerdierks A."/>
            <person name="Storesund J.E."/>
            <person name="Kallscheuer N."/>
            <person name="Luecker S."/>
            <person name="Lage O.M."/>
            <person name="Pohl T."/>
            <person name="Merkel B.J."/>
            <person name="Hornburger P."/>
            <person name="Mueller R.-W."/>
            <person name="Bruemmer F."/>
            <person name="Labrenz M."/>
            <person name="Spormann A.M."/>
            <person name="Op Den Camp H."/>
            <person name="Overmann J."/>
            <person name="Amann R."/>
            <person name="Jetten M.S.M."/>
            <person name="Mascher T."/>
            <person name="Medema M.H."/>
            <person name="Devos D.P."/>
            <person name="Kaster A.-K."/>
            <person name="Ovreas L."/>
            <person name="Rohde M."/>
            <person name="Galperin M.Y."/>
            <person name="Jogler C."/>
        </authorList>
    </citation>
    <scope>NUCLEOTIDE SEQUENCE [LARGE SCALE GENOMIC DNA]</scope>
    <source>
        <strain evidence="2 3">Pla22</strain>
    </source>
</reference>
<dbReference type="GO" id="GO:0004145">
    <property type="term" value="F:diamine N-acetyltransferase activity"/>
    <property type="evidence" value="ECO:0007669"/>
    <property type="project" value="UniProtKB-EC"/>
</dbReference>
<evidence type="ECO:0000313" key="2">
    <source>
        <dbReference type="EMBL" id="TWT53724.1"/>
    </source>
</evidence>
<dbReference type="PROSITE" id="PS51186">
    <property type="entry name" value="GNAT"/>
    <property type="match status" value="1"/>
</dbReference>
<dbReference type="PANTHER" id="PTHR43415:SF3">
    <property type="entry name" value="GNAT-FAMILY ACETYLTRANSFERASE"/>
    <property type="match status" value="1"/>
</dbReference>
<dbReference type="Gene3D" id="3.40.630.30">
    <property type="match status" value="1"/>
</dbReference>
<dbReference type="InterPro" id="IPR020036">
    <property type="entry name" value="PseH"/>
</dbReference>
<comment type="caution">
    <text evidence="2">The sequence shown here is derived from an EMBL/GenBank/DDBJ whole genome shotgun (WGS) entry which is preliminary data.</text>
</comment>
<sequence length="187" mass="21150">MSGQPRVTIVPINEEEHAKVLFEWRKSPEISRFMYTRDPIVWDSHIAWIRSLPQNQSRKDCVILLDGVPAGTVNLTEIDNTHRRCSFGMYVALPLARVQGVGAAAEVLVLELAFDDLKMHKVSCEVFASNPAPVAMHQRMGFKIEGTFRDHVFDDGDWIDVVRMSVLENEWASKAAMMRGLLSRLIG</sequence>
<dbReference type="OrthoDB" id="9784707at2"/>
<feature type="domain" description="N-acetyltransferase" evidence="1">
    <location>
        <begin position="7"/>
        <end position="169"/>
    </location>
</feature>
<dbReference type="RefSeq" id="WP_146513890.1">
    <property type="nucleotide sequence ID" value="NZ_SJPI01000001.1"/>
</dbReference>
<dbReference type="InterPro" id="IPR016181">
    <property type="entry name" value="Acyl_CoA_acyltransferase"/>
</dbReference>
<evidence type="ECO:0000313" key="3">
    <source>
        <dbReference type="Proteomes" id="UP000316598"/>
    </source>
</evidence>
<keyword evidence="2" id="KW-0808">Transferase</keyword>
<dbReference type="EC" id="2.3.1.57" evidence="2"/>
<proteinExistence type="predicted"/>
<dbReference type="NCBIfam" id="TIGR03585">
    <property type="entry name" value="PseH"/>
    <property type="match status" value="1"/>
</dbReference>
<keyword evidence="2" id="KW-0012">Acyltransferase</keyword>
<dbReference type="Proteomes" id="UP000316598">
    <property type="component" value="Unassembled WGS sequence"/>
</dbReference>